<organism evidence="1 2">
    <name type="scientific">Vreelandella nigrificans</name>
    <dbReference type="NCBI Taxonomy" id="2042704"/>
    <lineage>
        <taxon>Bacteria</taxon>
        <taxon>Pseudomonadati</taxon>
        <taxon>Pseudomonadota</taxon>
        <taxon>Gammaproteobacteria</taxon>
        <taxon>Oceanospirillales</taxon>
        <taxon>Halomonadaceae</taxon>
        <taxon>Vreelandella</taxon>
    </lineage>
</organism>
<dbReference type="EMBL" id="NWUX01000024">
    <property type="protein sequence ID" value="PCF94094.1"/>
    <property type="molecule type" value="Genomic_DNA"/>
</dbReference>
<comment type="caution">
    <text evidence="1">The sequence shown here is derived from an EMBL/GenBank/DDBJ whole genome shotgun (WGS) entry which is preliminary data.</text>
</comment>
<protein>
    <submittedName>
        <fullName evidence="1">Uncharacterized protein</fullName>
    </submittedName>
</protein>
<name>A0A2A4HJ70_9GAMM</name>
<evidence type="ECO:0000313" key="1">
    <source>
        <dbReference type="EMBL" id="PCF94094.1"/>
    </source>
</evidence>
<proteinExistence type="predicted"/>
<sequence>MEKGGYWTKFEAWRVNPNEQIPHGVKYSITLHDKHNKRILGYDNAHAIKPKRRNFAAKKKTWDHKHKMENVEDYEFESAGKLLEDFWNEVENILAMK</sequence>
<dbReference type="OrthoDB" id="7451512at2"/>
<reference evidence="2" key="1">
    <citation type="submission" date="2017-09" db="EMBL/GenBank/DDBJ databases">
        <authorList>
            <person name="Cho G.-S."/>
            <person name="Oguntoyinbo F.A."/>
            <person name="Cnockaert M."/>
            <person name="Kabisch J."/>
            <person name="Neve H."/>
            <person name="Bockelmann W."/>
            <person name="Wenning M."/>
            <person name="Franz C.M."/>
            <person name="Vandamme P."/>
        </authorList>
    </citation>
    <scope>NUCLEOTIDE SEQUENCE [LARGE SCALE GENOMIC DNA]</scope>
    <source>
        <strain evidence="2">MBT G8648</strain>
    </source>
</reference>
<accession>A0A2A4HJ70</accession>
<dbReference type="InterPro" id="IPR045397">
    <property type="entry name" value="TumE-like"/>
</dbReference>
<keyword evidence="2" id="KW-1185">Reference proteome</keyword>
<dbReference type="AlphaFoldDB" id="A0A2A4HJ70"/>
<dbReference type="Pfam" id="PF20126">
    <property type="entry name" value="TumE"/>
    <property type="match status" value="1"/>
</dbReference>
<dbReference type="Proteomes" id="UP000218677">
    <property type="component" value="Unassembled WGS sequence"/>
</dbReference>
<gene>
    <name evidence="1" type="ORF">CPA45_19145</name>
</gene>
<evidence type="ECO:0000313" key="2">
    <source>
        <dbReference type="Proteomes" id="UP000218677"/>
    </source>
</evidence>